<organism evidence="2 3">
    <name type="scientific">Vibrio phage vB_VpaM_VPs20</name>
    <dbReference type="NCBI Taxonomy" id="2978980"/>
    <lineage>
        <taxon>Viruses</taxon>
        <taxon>Duplodnaviria</taxon>
        <taxon>Heunggongvirae</taxon>
        <taxon>Uroviricota</taxon>
        <taxon>Caudoviricetes</taxon>
        <taxon>Chaseviridae</taxon>
        <taxon>Nefertitivirinae</taxon>
        <taxon>Liaoningvirus</taxon>
        <taxon>Liaoningvirus VPs20</taxon>
    </lineage>
</organism>
<reference evidence="2" key="1">
    <citation type="submission" date="2022-07" db="EMBL/GenBank/DDBJ databases">
        <authorList>
            <person name="Liu S."/>
        </authorList>
    </citation>
    <scope>NUCLEOTIDE SEQUENCE</scope>
</reference>
<proteinExistence type="predicted"/>
<protein>
    <submittedName>
        <fullName evidence="2">Uncharacterized protein</fullName>
    </submittedName>
</protein>
<dbReference type="RefSeq" id="YP_010845110.1">
    <property type="nucleotide sequence ID" value="NC_079185.1"/>
</dbReference>
<sequence length="260" mass="28647">MFEQATKQSAGGNGGVKMEAPLLEAGGYPARLIRLVDLGLQPGSQQYPEPQYKMAFVFECLDEFMVDEEGKELLDQPRIFDYEVSYNPDGFMGDRSNIYKVIDALEGFEIPLADLLNKVCNINLIEKGTRADASKKYNKITGVGTMRAKDAAKYEGTTAISEMWVFSLSKNPSKEEFEKQSKRGGDYSHQAKIKANLELWSKNEELALALGLEKPPVVDHGANHDHSDEEVNQEAMDAMAGEPTEVETGAAPEAGDDPFA</sequence>
<feature type="region of interest" description="Disordered" evidence="1">
    <location>
        <begin position="216"/>
        <end position="260"/>
    </location>
</feature>
<evidence type="ECO:0000313" key="2">
    <source>
        <dbReference type="EMBL" id="UYD72105.1"/>
    </source>
</evidence>
<dbReference type="Proteomes" id="UP001163333">
    <property type="component" value="Segment"/>
</dbReference>
<dbReference type="GeneID" id="80832260"/>
<dbReference type="EMBL" id="OP056089">
    <property type="protein sequence ID" value="UYD72105.1"/>
    <property type="molecule type" value="Genomic_DNA"/>
</dbReference>
<evidence type="ECO:0000313" key="3">
    <source>
        <dbReference type="Proteomes" id="UP001163333"/>
    </source>
</evidence>
<evidence type="ECO:0000256" key="1">
    <source>
        <dbReference type="SAM" id="MobiDB-lite"/>
    </source>
</evidence>
<accession>A0A9X9NZV1</accession>
<keyword evidence="3" id="KW-1185">Reference proteome</keyword>
<name>A0A9X9NZV1_9CAUD</name>
<dbReference type="KEGG" id="vg:80832260"/>